<dbReference type="Proteomes" id="UP001329430">
    <property type="component" value="Chromosome 3"/>
</dbReference>
<accession>A0AAN7ZRC5</accession>
<keyword evidence="2" id="KW-0469">Meiosis</keyword>
<gene>
    <name evidence="6" type="ORF">RI129_004987</name>
</gene>
<dbReference type="InterPro" id="IPR056880">
    <property type="entry name" value="OB_MEIOB_N"/>
</dbReference>
<dbReference type="PANTHER" id="PTHR21166">
    <property type="entry name" value="CELL DIVISION CONTROL PROTEIN 24 OB DOMAIN-CONTAINING PROTEIN-RELATED"/>
    <property type="match status" value="1"/>
</dbReference>
<dbReference type="GO" id="GO:0008310">
    <property type="term" value="F:single-stranded DNA 3'-5' DNA exonuclease activity"/>
    <property type="evidence" value="ECO:0007669"/>
    <property type="project" value="TreeGrafter"/>
</dbReference>
<protein>
    <recommendedName>
        <fullName evidence="8">Replication protein A OB domain-containing protein</fullName>
    </recommendedName>
</protein>
<dbReference type="InterPro" id="IPR012340">
    <property type="entry name" value="NA-bd_OB-fold"/>
</dbReference>
<evidence type="ECO:0008006" key="8">
    <source>
        <dbReference type="Google" id="ProtNLM"/>
    </source>
</evidence>
<dbReference type="Pfam" id="PF17244">
    <property type="entry name" value="CDC24_OB3"/>
    <property type="match status" value="1"/>
</dbReference>
<sequence length="463" mass="52323">MDYTGLQRVQLHALTPELTNALIVGIIIAKQEPRTFTSKDNDTNTYRAVWNFTLRDSPLNYINVTCWGVQDVLGEFHKKFTIGDVVNVIAPQIEIRNIHVTGEQFRPMVTSPYTLTMNDVSFTRIMKHEGNWSRFSCLMNYVTKPIAGAVTIADIHNMKHRIDGVDIFGIVRSLGKVRIVTTASGFRQVRDIMILDQTSSSLKISFWDPELIARAGTWKILHTVLFITDVRCEWSKFMAAMTANITSRSVITENPVGTETENLRKYIAKVKPMALTNDTFSVQDISSIQNVMNIQQVLDKANNIKSANNISFEEQQFTGLLYTVVTHLDLDGLNRLLVTKCSRCDTPLINNDTNSCSNDECIGFQHNETLTTFNLHLMLTDHTGSLVNCRLYGKTAETVLNCTVQQFLAMTDEEKSALKWKLLMERCAVRIHVMAFGFRGPIITILSCNLASPMEVANRLPHY</sequence>
<dbReference type="InterPro" id="IPR035203">
    <property type="entry name" value="Cdc24_OB3"/>
</dbReference>
<organism evidence="6 7">
    <name type="scientific">Pyrocoelia pectoralis</name>
    <dbReference type="NCBI Taxonomy" id="417401"/>
    <lineage>
        <taxon>Eukaryota</taxon>
        <taxon>Metazoa</taxon>
        <taxon>Ecdysozoa</taxon>
        <taxon>Arthropoda</taxon>
        <taxon>Hexapoda</taxon>
        <taxon>Insecta</taxon>
        <taxon>Pterygota</taxon>
        <taxon>Neoptera</taxon>
        <taxon>Endopterygota</taxon>
        <taxon>Coleoptera</taxon>
        <taxon>Polyphaga</taxon>
        <taxon>Elateriformia</taxon>
        <taxon>Elateroidea</taxon>
        <taxon>Lampyridae</taxon>
        <taxon>Lampyrinae</taxon>
        <taxon>Pyrocoelia</taxon>
    </lineage>
</organism>
<name>A0AAN7ZRC5_9COLE</name>
<evidence type="ECO:0000259" key="5">
    <source>
        <dbReference type="Pfam" id="PF24903"/>
    </source>
</evidence>
<evidence type="ECO:0000313" key="7">
    <source>
        <dbReference type="Proteomes" id="UP001329430"/>
    </source>
</evidence>
<reference evidence="6 7" key="1">
    <citation type="journal article" date="2024" name="Insects">
        <title>An Improved Chromosome-Level Genome Assembly of the Firefly Pyrocoelia pectoralis.</title>
        <authorList>
            <person name="Fu X."/>
            <person name="Meyer-Rochow V.B."/>
            <person name="Ballantyne L."/>
            <person name="Zhu X."/>
        </authorList>
    </citation>
    <scope>NUCLEOTIDE SEQUENCE [LARGE SCALE GENOMIC DNA]</scope>
    <source>
        <strain evidence="6">XCY_ONT2</strain>
    </source>
</reference>
<evidence type="ECO:0000259" key="4">
    <source>
        <dbReference type="Pfam" id="PF17244"/>
    </source>
</evidence>
<feature type="domain" description="Cell division control protein 24 OB" evidence="4">
    <location>
        <begin position="159"/>
        <end position="417"/>
    </location>
</feature>
<keyword evidence="7" id="KW-1185">Reference proteome</keyword>
<proteinExistence type="inferred from homology"/>
<comment type="caution">
    <text evidence="6">The sequence shown here is derived from an EMBL/GenBank/DDBJ whole genome shotgun (WGS) entry which is preliminary data.</text>
</comment>
<dbReference type="InterPro" id="IPR052469">
    <property type="entry name" value="MEIOB"/>
</dbReference>
<feature type="domain" description="MEIOB-like N-terminal" evidence="5">
    <location>
        <begin position="6"/>
        <end position="124"/>
    </location>
</feature>
<evidence type="ECO:0000256" key="3">
    <source>
        <dbReference type="ARBA" id="ARBA00038329"/>
    </source>
</evidence>
<dbReference type="SUPFAM" id="SSF50249">
    <property type="entry name" value="Nucleic acid-binding proteins"/>
    <property type="match status" value="2"/>
</dbReference>
<evidence type="ECO:0000256" key="2">
    <source>
        <dbReference type="ARBA" id="ARBA00023254"/>
    </source>
</evidence>
<dbReference type="Gene3D" id="2.40.50.140">
    <property type="entry name" value="Nucleic acid-binding proteins"/>
    <property type="match status" value="3"/>
</dbReference>
<dbReference type="GO" id="GO:0003697">
    <property type="term" value="F:single-stranded DNA binding"/>
    <property type="evidence" value="ECO:0007669"/>
    <property type="project" value="TreeGrafter"/>
</dbReference>
<comment type="similarity">
    <text evidence="3">Belongs to the MEIOB family.</text>
</comment>
<evidence type="ECO:0000256" key="1">
    <source>
        <dbReference type="ARBA" id="ARBA00023125"/>
    </source>
</evidence>
<dbReference type="GO" id="GO:0000712">
    <property type="term" value="P:resolution of meiotic recombination intermediates"/>
    <property type="evidence" value="ECO:0007669"/>
    <property type="project" value="TreeGrafter"/>
</dbReference>
<keyword evidence="1" id="KW-0238">DNA-binding</keyword>
<evidence type="ECO:0000313" key="6">
    <source>
        <dbReference type="EMBL" id="KAK5646523.1"/>
    </source>
</evidence>
<dbReference type="PANTHER" id="PTHR21166:SF2">
    <property type="entry name" value="CELL DIVISION CONTROL PROTEIN 24 OB DOMAIN-CONTAINING PROTEIN-RELATED"/>
    <property type="match status" value="1"/>
</dbReference>
<dbReference type="EMBL" id="JAVRBK010000003">
    <property type="protein sequence ID" value="KAK5646523.1"/>
    <property type="molecule type" value="Genomic_DNA"/>
</dbReference>
<dbReference type="Pfam" id="PF24903">
    <property type="entry name" value="OB_MEIOB_N"/>
    <property type="match status" value="1"/>
</dbReference>
<dbReference type="AlphaFoldDB" id="A0AAN7ZRC5"/>